<dbReference type="AlphaFoldDB" id="A0A101FGI0"/>
<dbReference type="Pfam" id="PF10135">
    <property type="entry name" value="Rod-binding"/>
    <property type="match status" value="1"/>
</dbReference>
<evidence type="ECO:0000259" key="2">
    <source>
        <dbReference type="Pfam" id="PF10135"/>
    </source>
</evidence>
<evidence type="ECO:0000313" key="4">
    <source>
        <dbReference type="Proteomes" id="UP000053326"/>
    </source>
</evidence>
<keyword evidence="3" id="KW-0969">Cilium</keyword>
<feature type="region of interest" description="Disordered" evidence="1">
    <location>
        <begin position="1"/>
        <end position="26"/>
    </location>
</feature>
<feature type="domain" description="Flagellar protein FlgJ N-terminal" evidence="2">
    <location>
        <begin position="46"/>
        <end position="93"/>
    </location>
</feature>
<evidence type="ECO:0000256" key="1">
    <source>
        <dbReference type="SAM" id="MobiDB-lite"/>
    </source>
</evidence>
<protein>
    <submittedName>
        <fullName evidence="3">Flagellar protein FlgJ</fullName>
    </submittedName>
</protein>
<name>A0A101FGI0_9THEO</name>
<dbReference type="InterPro" id="IPR019301">
    <property type="entry name" value="Flagellar_prot_FlgJ_N"/>
</dbReference>
<organism evidence="3 4">
    <name type="scientific">Thermacetogenium phaeum</name>
    <dbReference type="NCBI Taxonomy" id="85874"/>
    <lineage>
        <taxon>Bacteria</taxon>
        <taxon>Bacillati</taxon>
        <taxon>Bacillota</taxon>
        <taxon>Clostridia</taxon>
        <taxon>Thermoanaerobacterales</taxon>
        <taxon>Thermoanaerobacteraceae</taxon>
        <taxon>Thermacetogenium</taxon>
    </lineage>
</organism>
<keyword evidence="3" id="KW-0966">Cell projection</keyword>
<comment type="caution">
    <text evidence="3">The sequence shown here is derived from an EMBL/GenBank/DDBJ whole genome shotgun (WGS) entry which is preliminary data.</text>
</comment>
<dbReference type="OMA" id="AMRRTIP"/>
<gene>
    <name evidence="3" type="ORF">XD66_0712</name>
</gene>
<sequence length="97" mass="10929">MSSLTVDRPVPDGRELTPPGNGREEARLKDACRQLEAVFWQQLLRAMRRTIPAGGLLGRSYARDVYTDLLDEQYALILAGQERAGLGRLLYEQLRGK</sequence>
<accession>A0A101FGI0</accession>
<dbReference type="EMBL" id="LGFO01000071">
    <property type="protein sequence ID" value="KUK36586.1"/>
    <property type="molecule type" value="Genomic_DNA"/>
</dbReference>
<keyword evidence="3" id="KW-0282">Flagellum</keyword>
<dbReference type="Proteomes" id="UP000053326">
    <property type="component" value="Unassembled WGS sequence"/>
</dbReference>
<evidence type="ECO:0000313" key="3">
    <source>
        <dbReference type="EMBL" id="KUK36586.1"/>
    </source>
</evidence>
<reference evidence="4" key="1">
    <citation type="journal article" date="2015" name="MBio">
        <title>Genome-Resolved Metagenomic Analysis Reveals Roles for Candidate Phyla and Other Microbial Community Members in Biogeochemical Transformations in Oil Reservoirs.</title>
        <authorList>
            <person name="Hu P."/>
            <person name="Tom L."/>
            <person name="Singh A."/>
            <person name="Thomas B.C."/>
            <person name="Baker B.J."/>
            <person name="Piceno Y.M."/>
            <person name="Andersen G.L."/>
            <person name="Banfield J.F."/>
        </authorList>
    </citation>
    <scope>NUCLEOTIDE SEQUENCE [LARGE SCALE GENOMIC DNA]</scope>
</reference>
<proteinExistence type="predicted"/>